<dbReference type="STRING" id="41047.A0A397HDY0"/>
<dbReference type="OrthoDB" id="5424234at2759"/>
<gene>
    <name evidence="3" type="ORF">CDV56_108823</name>
</gene>
<evidence type="ECO:0000256" key="1">
    <source>
        <dbReference type="SAM" id="MobiDB-lite"/>
    </source>
</evidence>
<feature type="region of interest" description="Disordered" evidence="1">
    <location>
        <begin position="359"/>
        <end position="386"/>
    </location>
</feature>
<sequence length="484" mass="54781">MEEVPEGLLSTTKILPSVLDDSLPVDVQDITLLWKAYNVKPSALEGIIGYRLENFFWRIWSNERLRISLPGATVAKLFMRISESNASKTSSNTNPSLRKNKSEGKLPERLNNQAAHRGPLHSILKKPNAAPKETPKTTRWLIIDNDDKDSTCEPVSSATAIAPATDVSTSRHSHKKTQFVASKTAKGLKRRPVILRRKSSQSTSGSKSTRTQSPQRGLSTKRAENTEEYVDPKVHWPDRREMTRSPSPELKEAIPLPQHIEEIMPGDQPELPPTFLTNLKLLLRLRPRTASYKTAPLTMGFRSQIPNKFRDIRYLYIEYYRPPPRAIVHAEFRALFLERMWEEQVFLASFLDKENLQEEQQSFGSEGTSLSTTVDSSTFGNSDGNASTAPTSILDDSMTSNYCGNAAEPLDGFLNDAGEIPRSFFHYTPSPLPRLVSLLGMMIEEQRRNGTLQYEKIDPEEENLGPVKLPRCYYDTLSEWNYHD</sequence>
<evidence type="ECO:0000313" key="4">
    <source>
        <dbReference type="Proteomes" id="UP000215305"/>
    </source>
</evidence>
<feature type="region of interest" description="Disordered" evidence="1">
    <location>
        <begin position="163"/>
        <end position="247"/>
    </location>
</feature>
<feature type="domain" description="Nitrogen regulatory protein areA GATA-like" evidence="2">
    <location>
        <begin position="33"/>
        <end position="61"/>
    </location>
</feature>
<comment type="caution">
    <text evidence="3">The sequence shown here is derived from an EMBL/GenBank/DDBJ whole genome shotgun (WGS) entry which is preliminary data.</text>
</comment>
<name>A0A397HDY0_ASPTH</name>
<evidence type="ECO:0000313" key="3">
    <source>
        <dbReference type="EMBL" id="RHZ61351.1"/>
    </source>
</evidence>
<organism evidence="3 4">
    <name type="scientific">Aspergillus thermomutatus</name>
    <name type="common">Neosartorya pseudofischeri</name>
    <dbReference type="NCBI Taxonomy" id="41047"/>
    <lineage>
        <taxon>Eukaryota</taxon>
        <taxon>Fungi</taxon>
        <taxon>Dikarya</taxon>
        <taxon>Ascomycota</taxon>
        <taxon>Pezizomycotina</taxon>
        <taxon>Eurotiomycetes</taxon>
        <taxon>Eurotiomycetidae</taxon>
        <taxon>Eurotiales</taxon>
        <taxon>Aspergillaceae</taxon>
        <taxon>Aspergillus</taxon>
        <taxon>Aspergillus subgen. Fumigati</taxon>
    </lineage>
</organism>
<feature type="compositionally biased region" description="Basic residues" evidence="1">
    <location>
        <begin position="186"/>
        <end position="199"/>
    </location>
</feature>
<dbReference type="Pfam" id="PF08550">
    <property type="entry name" value="GATA_AreA"/>
    <property type="match status" value="1"/>
</dbReference>
<dbReference type="InterPro" id="IPR013860">
    <property type="entry name" value="AreA_GATA"/>
</dbReference>
<protein>
    <recommendedName>
        <fullName evidence="2">Nitrogen regulatory protein areA GATA-like domain-containing protein</fullName>
    </recommendedName>
</protein>
<dbReference type="GeneID" id="38130797"/>
<dbReference type="AlphaFoldDB" id="A0A397HDY0"/>
<proteinExistence type="predicted"/>
<feature type="region of interest" description="Disordered" evidence="1">
    <location>
        <begin position="85"/>
        <end position="139"/>
    </location>
</feature>
<reference evidence="3" key="1">
    <citation type="submission" date="2018-08" db="EMBL/GenBank/DDBJ databases">
        <title>Draft genome sequence of azole-resistant Aspergillus thermomutatus (Neosartorya pseudofischeri) strain HMR AF 39, isolated from a human nasal aspirate.</title>
        <authorList>
            <person name="Parent-Michaud M."/>
            <person name="Dufresne P.J."/>
            <person name="Fournier E."/>
            <person name="Martineau C."/>
            <person name="Moreira S."/>
            <person name="Perkins V."/>
            <person name="De Repentigny L."/>
            <person name="Dufresne S.F."/>
        </authorList>
    </citation>
    <scope>NUCLEOTIDE SEQUENCE [LARGE SCALE GENOMIC DNA]</scope>
    <source>
        <strain evidence="3">HMR AF 39</strain>
    </source>
</reference>
<feature type="compositionally biased region" description="Basic and acidic residues" evidence="1">
    <location>
        <begin position="221"/>
        <end position="243"/>
    </location>
</feature>
<feature type="compositionally biased region" description="Polar residues" evidence="1">
    <location>
        <begin position="85"/>
        <end position="97"/>
    </location>
</feature>
<dbReference type="RefSeq" id="XP_026616383.1">
    <property type="nucleotide sequence ID" value="XM_026762442.1"/>
</dbReference>
<dbReference type="Proteomes" id="UP000215305">
    <property type="component" value="Unassembled WGS sequence"/>
</dbReference>
<accession>A0A397HDY0</accession>
<feature type="compositionally biased region" description="Low complexity" evidence="1">
    <location>
        <begin position="200"/>
        <end position="213"/>
    </location>
</feature>
<evidence type="ECO:0000259" key="2">
    <source>
        <dbReference type="Pfam" id="PF08550"/>
    </source>
</evidence>
<keyword evidence="4" id="KW-1185">Reference proteome</keyword>
<dbReference type="EMBL" id="NKHU02000045">
    <property type="protein sequence ID" value="RHZ61351.1"/>
    <property type="molecule type" value="Genomic_DNA"/>
</dbReference>
<dbReference type="VEuPathDB" id="FungiDB:CDV56_108823"/>